<evidence type="ECO:0000313" key="3">
    <source>
        <dbReference type="Proteomes" id="UP001595615"/>
    </source>
</evidence>
<dbReference type="PROSITE" id="PS51257">
    <property type="entry name" value="PROKAR_LIPOPROTEIN"/>
    <property type="match status" value="1"/>
</dbReference>
<reference evidence="3" key="1">
    <citation type="journal article" date="2019" name="Int. J. Syst. Evol. Microbiol.">
        <title>The Global Catalogue of Microorganisms (GCM) 10K type strain sequencing project: providing services to taxonomists for standard genome sequencing and annotation.</title>
        <authorList>
            <consortium name="The Broad Institute Genomics Platform"/>
            <consortium name="The Broad Institute Genome Sequencing Center for Infectious Disease"/>
            <person name="Wu L."/>
            <person name="Ma J."/>
        </authorList>
    </citation>
    <scope>NUCLEOTIDE SEQUENCE [LARGE SCALE GENOMIC DNA]</scope>
    <source>
        <strain evidence="3">KCTC 42644</strain>
    </source>
</reference>
<sequence length="124" mass="13090">MRLTVLAPLALIALSACAAQTTTAAMPESGYAPGALAYGAIMDADWKRAEAQLASSSAAENDPARLLNLAHIYRKTGRELEARKLYQAVLDERDMTLETAKGEPASAHQLAQRALATPVGVAAR</sequence>
<protein>
    <recommendedName>
        <fullName evidence="4">Tetratricopeptide repeat protein</fullName>
    </recommendedName>
</protein>
<evidence type="ECO:0008006" key="4">
    <source>
        <dbReference type="Google" id="ProtNLM"/>
    </source>
</evidence>
<dbReference type="EMBL" id="JBHRXV010000008">
    <property type="protein sequence ID" value="MFC3712866.1"/>
    <property type="molecule type" value="Genomic_DNA"/>
</dbReference>
<gene>
    <name evidence="2" type="ORF">ACFOMD_09810</name>
</gene>
<feature type="signal peptide" evidence="1">
    <location>
        <begin position="1"/>
        <end position="18"/>
    </location>
</feature>
<keyword evidence="3" id="KW-1185">Reference proteome</keyword>
<keyword evidence="1" id="KW-0732">Signal</keyword>
<evidence type="ECO:0000256" key="1">
    <source>
        <dbReference type="SAM" id="SignalP"/>
    </source>
</evidence>
<name>A0ABV7XAD2_9SPHN</name>
<dbReference type="RefSeq" id="WP_380860585.1">
    <property type="nucleotide sequence ID" value="NZ_JBHRXV010000008.1"/>
</dbReference>
<feature type="chain" id="PRO_5045297815" description="Tetratricopeptide repeat protein" evidence="1">
    <location>
        <begin position="19"/>
        <end position="124"/>
    </location>
</feature>
<accession>A0ABV7XAD2</accession>
<proteinExistence type="predicted"/>
<organism evidence="2 3">
    <name type="scientific">Sphingoaurantiacus capsulatus</name>
    <dbReference type="NCBI Taxonomy" id="1771310"/>
    <lineage>
        <taxon>Bacteria</taxon>
        <taxon>Pseudomonadati</taxon>
        <taxon>Pseudomonadota</taxon>
        <taxon>Alphaproteobacteria</taxon>
        <taxon>Sphingomonadales</taxon>
        <taxon>Sphingosinicellaceae</taxon>
        <taxon>Sphingoaurantiacus</taxon>
    </lineage>
</organism>
<comment type="caution">
    <text evidence="2">The sequence shown here is derived from an EMBL/GenBank/DDBJ whole genome shotgun (WGS) entry which is preliminary data.</text>
</comment>
<evidence type="ECO:0000313" key="2">
    <source>
        <dbReference type="EMBL" id="MFC3712866.1"/>
    </source>
</evidence>
<dbReference type="Proteomes" id="UP001595615">
    <property type="component" value="Unassembled WGS sequence"/>
</dbReference>